<dbReference type="Gene3D" id="1.10.10.10">
    <property type="entry name" value="Winged helix-like DNA-binding domain superfamily/Winged helix DNA-binding domain"/>
    <property type="match status" value="1"/>
</dbReference>
<dbReference type="InterPro" id="IPR036388">
    <property type="entry name" value="WH-like_DNA-bd_sf"/>
</dbReference>
<accession>A0A645A4R6</accession>
<comment type="caution">
    <text evidence="1">The sequence shown here is derived from an EMBL/GenBank/DDBJ whole genome shotgun (WGS) entry which is preliminary data.</text>
</comment>
<evidence type="ECO:0000313" key="1">
    <source>
        <dbReference type="EMBL" id="MPM44774.1"/>
    </source>
</evidence>
<dbReference type="InterPro" id="IPR009057">
    <property type="entry name" value="Homeodomain-like_sf"/>
</dbReference>
<proteinExistence type="predicted"/>
<dbReference type="GO" id="GO:0004803">
    <property type="term" value="F:transposase activity"/>
    <property type="evidence" value="ECO:0007669"/>
    <property type="project" value="InterPro"/>
</dbReference>
<dbReference type="InterPro" id="IPR002514">
    <property type="entry name" value="Transposase_8"/>
</dbReference>
<organism evidence="1">
    <name type="scientific">bioreactor metagenome</name>
    <dbReference type="NCBI Taxonomy" id="1076179"/>
    <lineage>
        <taxon>unclassified sequences</taxon>
        <taxon>metagenomes</taxon>
        <taxon>ecological metagenomes</taxon>
    </lineage>
</organism>
<dbReference type="GO" id="GO:0003677">
    <property type="term" value="F:DNA binding"/>
    <property type="evidence" value="ECO:0007669"/>
    <property type="project" value="InterPro"/>
</dbReference>
<gene>
    <name evidence="1" type="ORF">SDC9_91456</name>
</gene>
<protein>
    <recommendedName>
        <fullName evidence="2">Transposase</fullName>
    </recommendedName>
</protein>
<dbReference type="SUPFAM" id="SSF46689">
    <property type="entry name" value="Homeodomain-like"/>
    <property type="match status" value="1"/>
</dbReference>
<evidence type="ECO:0008006" key="2">
    <source>
        <dbReference type="Google" id="ProtNLM"/>
    </source>
</evidence>
<dbReference type="Pfam" id="PF01527">
    <property type="entry name" value="HTH_Tnp_1"/>
    <property type="match status" value="1"/>
</dbReference>
<dbReference type="AlphaFoldDB" id="A0A645A4R6"/>
<dbReference type="EMBL" id="VSSQ01010610">
    <property type="protein sequence ID" value="MPM44774.1"/>
    <property type="molecule type" value="Genomic_DNA"/>
</dbReference>
<dbReference type="GO" id="GO:0006313">
    <property type="term" value="P:DNA transposition"/>
    <property type="evidence" value="ECO:0007669"/>
    <property type="project" value="InterPro"/>
</dbReference>
<name>A0A645A4R6_9ZZZZ</name>
<sequence length="107" mass="12788">MEKRTFNAEYKAKIVIEILREETHISEIAARENISRTQLQNWKKEFLDNAALVFSQNKVERQAKAEVKAFEEREGDLMKKVGQLTVEVDFLKKKYREIHGRDYEERK</sequence>
<reference evidence="1" key="1">
    <citation type="submission" date="2019-08" db="EMBL/GenBank/DDBJ databases">
        <authorList>
            <person name="Kucharzyk K."/>
            <person name="Murdoch R.W."/>
            <person name="Higgins S."/>
            <person name="Loffler F."/>
        </authorList>
    </citation>
    <scope>NUCLEOTIDE SEQUENCE</scope>
</reference>